<sequence length="326" mass="33562">MPALLAALGTALVLVALYDGLKTALSAQGGAPLTSALSAGVWALLGHGPAHGLPRRAAGGVALAAIPVAWTLLLWAGWTLVFSSVEGAVVDATTKVPADLPARVYFVGFTAFTLGIGDYVPVGATWQVLTAVASFTGLFLVTLAITYVLPVVQAVAEKRSLAGRIHALGSTGAEVAGGARGPGSSLERQLEAVASDLTLHAERHLVYPVLHYFESDGPRTALAPRLAALSDALLLLRHGLPEAARPDPVALGAVEGALDDYLGTVRDMLASPSEDAPPPPTAGGLPRAAADADRALLAANQDRADQRRILWAVVRQTGHDWPVSSS</sequence>
<dbReference type="Gene3D" id="1.10.287.70">
    <property type="match status" value="1"/>
</dbReference>
<keyword evidence="2" id="KW-1133">Transmembrane helix</keyword>
<organism evidence="4 5">
    <name type="scientific">Rubrivirga marina</name>
    <dbReference type="NCBI Taxonomy" id="1196024"/>
    <lineage>
        <taxon>Bacteria</taxon>
        <taxon>Pseudomonadati</taxon>
        <taxon>Rhodothermota</taxon>
        <taxon>Rhodothermia</taxon>
        <taxon>Rhodothermales</taxon>
        <taxon>Rubricoccaceae</taxon>
        <taxon>Rubrivirga</taxon>
    </lineage>
</organism>
<comment type="caution">
    <text evidence="4">The sequence shown here is derived from an EMBL/GenBank/DDBJ whole genome shotgun (WGS) entry which is preliminary data.</text>
</comment>
<dbReference type="InterPro" id="IPR013099">
    <property type="entry name" value="K_chnl_dom"/>
</dbReference>
<proteinExistence type="predicted"/>
<dbReference type="EMBL" id="MQWD01000005">
    <property type="protein sequence ID" value="PAP74629.1"/>
    <property type="molecule type" value="Genomic_DNA"/>
</dbReference>
<evidence type="ECO:0000313" key="5">
    <source>
        <dbReference type="Proteomes" id="UP000216339"/>
    </source>
</evidence>
<dbReference type="Pfam" id="PF07885">
    <property type="entry name" value="Ion_trans_2"/>
    <property type="match status" value="1"/>
</dbReference>
<feature type="transmembrane region" description="Helical" evidence="2">
    <location>
        <begin position="128"/>
        <end position="149"/>
    </location>
</feature>
<evidence type="ECO:0000256" key="1">
    <source>
        <dbReference type="SAM" id="MobiDB-lite"/>
    </source>
</evidence>
<evidence type="ECO:0000259" key="3">
    <source>
        <dbReference type="Pfam" id="PF07885"/>
    </source>
</evidence>
<name>A0A271IVQ3_9BACT</name>
<dbReference type="OrthoDB" id="3422146at2"/>
<reference evidence="4 5" key="1">
    <citation type="submission" date="2016-11" db="EMBL/GenBank/DDBJ databases">
        <title>Study of marine rhodopsin-containing bacteria.</title>
        <authorList>
            <person name="Yoshizawa S."/>
            <person name="Kumagai Y."/>
            <person name="Kogure K."/>
        </authorList>
    </citation>
    <scope>NUCLEOTIDE SEQUENCE [LARGE SCALE GENOMIC DNA]</scope>
    <source>
        <strain evidence="4 5">SAORIC-28</strain>
    </source>
</reference>
<dbReference type="SUPFAM" id="SSF81324">
    <property type="entry name" value="Voltage-gated potassium channels"/>
    <property type="match status" value="1"/>
</dbReference>
<feature type="region of interest" description="Disordered" evidence="1">
    <location>
        <begin position="269"/>
        <end position="290"/>
    </location>
</feature>
<accession>A0A271IVQ3</accession>
<feature type="domain" description="Potassium channel" evidence="3">
    <location>
        <begin position="79"/>
        <end position="151"/>
    </location>
</feature>
<feature type="transmembrane region" description="Helical" evidence="2">
    <location>
        <begin position="60"/>
        <end position="83"/>
    </location>
</feature>
<dbReference type="Proteomes" id="UP000216339">
    <property type="component" value="Unassembled WGS sequence"/>
</dbReference>
<evidence type="ECO:0000256" key="2">
    <source>
        <dbReference type="SAM" id="Phobius"/>
    </source>
</evidence>
<feature type="transmembrane region" description="Helical" evidence="2">
    <location>
        <begin position="104"/>
        <end position="122"/>
    </location>
</feature>
<protein>
    <recommendedName>
        <fullName evidence="3">Potassium channel domain-containing protein</fullName>
    </recommendedName>
</protein>
<keyword evidence="5" id="KW-1185">Reference proteome</keyword>
<keyword evidence="2" id="KW-0812">Transmembrane</keyword>
<dbReference type="AlphaFoldDB" id="A0A271IVQ3"/>
<keyword evidence="2" id="KW-0472">Membrane</keyword>
<dbReference type="RefSeq" id="WP_095512594.1">
    <property type="nucleotide sequence ID" value="NZ_MQWD01000005.1"/>
</dbReference>
<gene>
    <name evidence="4" type="ORF">BSZ37_20855</name>
</gene>
<evidence type="ECO:0000313" key="4">
    <source>
        <dbReference type="EMBL" id="PAP74629.1"/>
    </source>
</evidence>